<proteinExistence type="predicted"/>
<evidence type="ECO:0000313" key="1">
    <source>
        <dbReference type="EMBL" id="MCD1653487.1"/>
    </source>
</evidence>
<organism evidence="1 2">
    <name type="scientific">Teretinema zuelzerae</name>
    <dbReference type="NCBI Taxonomy" id="156"/>
    <lineage>
        <taxon>Bacteria</taxon>
        <taxon>Pseudomonadati</taxon>
        <taxon>Spirochaetota</taxon>
        <taxon>Spirochaetia</taxon>
        <taxon>Spirochaetales</taxon>
        <taxon>Treponemataceae</taxon>
        <taxon>Teretinema</taxon>
    </lineage>
</organism>
<sequence>MCWKCGAAIVADGVISRSMRCSACESDVRSCRNCAFYSPGSFHDCAERAEDGIVDKERANFCDSFSLNPAFKKPHVPLVKGTGEKAEKARDAFDSLFGS</sequence>
<dbReference type="RefSeq" id="WP_230752518.1">
    <property type="nucleotide sequence ID" value="NZ_JAINWA010000001.1"/>
</dbReference>
<comment type="caution">
    <text evidence="1">The sequence shown here is derived from an EMBL/GenBank/DDBJ whole genome shotgun (WGS) entry which is preliminary data.</text>
</comment>
<gene>
    <name evidence="1" type="ORF">K7J14_02085</name>
</gene>
<evidence type="ECO:0000313" key="2">
    <source>
        <dbReference type="Proteomes" id="UP001198163"/>
    </source>
</evidence>
<dbReference type="EMBL" id="JAINWA010000001">
    <property type="protein sequence ID" value="MCD1653487.1"/>
    <property type="molecule type" value="Genomic_DNA"/>
</dbReference>
<protein>
    <submittedName>
        <fullName evidence="1">Uncharacterized protein</fullName>
    </submittedName>
</protein>
<keyword evidence="2" id="KW-1185">Reference proteome</keyword>
<dbReference type="Proteomes" id="UP001198163">
    <property type="component" value="Unassembled WGS sequence"/>
</dbReference>
<reference evidence="1" key="1">
    <citation type="submission" date="2021-08" db="EMBL/GenBank/DDBJ databases">
        <title>Comparative analyses of Brucepasteria parasyntrophica and Teretinema zuelzerae.</title>
        <authorList>
            <person name="Song Y."/>
            <person name="Brune A."/>
        </authorList>
    </citation>
    <scope>NUCLEOTIDE SEQUENCE</scope>
    <source>
        <strain evidence="1">DSM 1903</strain>
    </source>
</reference>
<dbReference type="AlphaFoldDB" id="A0AAE3JHA5"/>
<accession>A0AAE3JHA5</accession>
<name>A0AAE3JHA5_9SPIR</name>